<keyword evidence="2" id="KW-1185">Reference proteome</keyword>
<dbReference type="AlphaFoldDB" id="A0A0P6XV72"/>
<reference evidence="1 2" key="1">
    <citation type="submission" date="2015-07" db="EMBL/GenBank/DDBJ databases">
        <title>Whole genome sequence of Herpetosiphon geysericola DSM 7119.</title>
        <authorList>
            <person name="Hemp J."/>
            <person name="Ward L.M."/>
            <person name="Pace L.A."/>
            <person name="Fischer W.W."/>
        </authorList>
    </citation>
    <scope>NUCLEOTIDE SEQUENCE [LARGE SCALE GENOMIC DNA]</scope>
    <source>
        <strain evidence="1 2">DSM 7119</strain>
    </source>
</reference>
<comment type="caution">
    <text evidence="1">The sequence shown here is derived from an EMBL/GenBank/DDBJ whole genome shotgun (WGS) entry which is preliminary data.</text>
</comment>
<gene>
    <name evidence="1" type="ORF">SE18_19400</name>
</gene>
<proteinExistence type="predicted"/>
<name>A0A0P6XV72_9CHLR</name>
<sequence>MASPNTAKERIAAIQRMLNDVVDGLDGNGFSWSAAQRDERVSLLEHVGITLRTKTQLNAMGYRLKHGAQPVGVARYKAPLHCYEEPLYILEYQCVAVPNASANPQKNKQPTDGSFSPNE</sequence>
<dbReference type="EMBL" id="LGKP01000030">
    <property type="protein sequence ID" value="KPL83012.1"/>
    <property type="molecule type" value="Genomic_DNA"/>
</dbReference>
<accession>A0A0P6XV72</accession>
<protein>
    <submittedName>
        <fullName evidence="1">Uncharacterized protein</fullName>
    </submittedName>
</protein>
<dbReference type="STRING" id="70996.SE18_19400"/>
<dbReference type="RefSeq" id="WP_054536119.1">
    <property type="nucleotide sequence ID" value="NZ_LGKP01000030.1"/>
</dbReference>
<dbReference type="Proteomes" id="UP000050277">
    <property type="component" value="Unassembled WGS sequence"/>
</dbReference>
<dbReference type="OrthoDB" id="9966864at2"/>
<evidence type="ECO:0000313" key="1">
    <source>
        <dbReference type="EMBL" id="KPL83012.1"/>
    </source>
</evidence>
<organism evidence="1 2">
    <name type="scientific">Herpetosiphon geysericola</name>
    <dbReference type="NCBI Taxonomy" id="70996"/>
    <lineage>
        <taxon>Bacteria</taxon>
        <taxon>Bacillati</taxon>
        <taxon>Chloroflexota</taxon>
        <taxon>Chloroflexia</taxon>
        <taxon>Herpetosiphonales</taxon>
        <taxon>Herpetosiphonaceae</taxon>
        <taxon>Herpetosiphon</taxon>
    </lineage>
</organism>
<evidence type="ECO:0000313" key="2">
    <source>
        <dbReference type="Proteomes" id="UP000050277"/>
    </source>
</evidence>